<evidence type="ECO:0000256" key="4">
    <source>
        <dbReference type="ARBA" id="ARBA00022723"/>
    </source>
</evidence>
<dbReference type="KEGG" id="smo:SELMODRAFT_136751"/>
<evidence type="ECO:0000259" key="11">
    <source>
        <dbReference type="PROSITE" id="PS50873"/>
    </source>
</evidence>
<keyword evidence="3" id="KW-0349">Heme</keyword>
<evidence type="ECO:0000256" key="5">
    <source>
        <dbReference type="ARBA" id="ARBA00023002"/>
    </source>
</evidence>
<dbReference type="GO" id="GO:0046872">
    <property type="term" value="F:metal ion binding"/>
    <property type="evidence" value="ECO:0007669"/>
    <property type="project" value="UniProtKB-KW"/>
</dbReference>
<dbReference type="GO" id="GO:0140825">
    <property type="term" value="F:lactoperoxidase activity"/>
    <property type="evidence" value="ECO:0007669"/>
    <property type="project" value="UniProtKB-EC"/>
</dbReference>
<evidence type="ECO:0000256" key="6">
    <source>
        <dbReference type="ARBA" id="ARBA00023004"/>
    </source>
</evidence>
<dbReference type="GO" id="GO:0006979">
    <property type="term" value="P:response to oxidative stress"/>
    <property type="evidence" value="ECO:0007669"/>
    <property type="project" value="InterPro"/>
</dbReference>
<dbReference type="Pfam" id="PF00141">
    <property type="entry name" value="peroxidase"/>
    <property type="match status" value="1"/>
</dbReference>
<feature type="disulfide bond" evidence="9">
    <location>
        <begin position="12"/>
        <end position="48"/>
    </location>
</feature>
<dbReference type="Proteomes" id="UP000001514">
    <property type="component" value="Unassembled WGS sequence"/>
</dbReference>
<evidence type="ECO:0000256" key="7">
    <source>
        <dbReference type="ARBA" id="ARBA00023157"/>
    </source>
</evidence>
<reference evidence="12 13" key="1">
    <citation type="journal article" date="2011" name="Science">
        <title>The Selaginella genome identifies genetic changes associated with the evolution of vascular plants.</title>
        <authorList>
            <person name="Banks J.A."/>
            <person name="Nishiyama T."/>
            <person name="Hasebe M."/>
            <person name="Bowman J.L."/>
            <person name="Gribskov M."/>
            <person name="dePamphilis C."/>
            <person name="Albert V.A."/>
            <person name="Aono N."/>
            <person name="Aoyama T."/>
            <person name="Ambrose B.A."/>
            <person name="Ashton N.W."/>
            <person name="Axtell M.J."/>
            <person name="Barker E."/>
            <person name="Barker M.S."/>
            <person name="Bennetzen J.L."/>
            <person name="Bonawitz N.D."/>
            <person name="Chapple C."/>
            <person name="Cheng C."/>
            <person name="Correa L.G."/>
            <person name="Dacre M."/>
            <person name="DeBarry J."/>
            <person name="Dreyer I."/>
            <person name="Elias M."/>
            <person name="Engstrom E.M."/>
            <person name="Estelle M."/>
            <person name="Feng L."/>
            <person name="Finet C."/>
            <person name="Floyd S.K."/>
            <person name="Frommer W.B."/>
            <person name="Fujita T."/>
            <person name="Gramzow L."/>
            <person name="Gutensohn M."/>
            <person name="Harholt J."/>
            <person name="Hattori M."/>
            <person name="Heyl A."/>
            <person name="Hirai T."/>
            <person name="Hiwatashi Y."/>
            <person name="Ishikawa M."/>
            <person name="Iwata M."/>
            <person name="Karol K.G."/>
            <person name="Koehler B."/>
            <person name="Kolukisaoglu U."/>
            <person name="Kubo M."/>
            <person name="Kurata T."/>
            <person name="Lalonde S."/>
            <person name="Li K."/>
            <person name="Li Y."/>
            <person name="Litt A."/>
            <person name="Lyons E."/>
            <person name="Manning G."/>
            <person name="Maruyama T."/>
            <person name="Michael T.P."/>
            <person name="Mikami K."/>
            <person name="Miyazaki S."/>
            <person name="Morinaga S."/>
            <person name="Murata T."/>
            <person name="Mueller-Roeber B."/>
            <person name="Nelson D.R."/>
            <person name="Obara M."/>
            <person name="Oguri Y."/>
            <person name="Olmstead R.G."/>
            <person name="Onodera N."/>
            <person name="Petersen B.L."/>
            <person name="Pils B."/>
            <person name="Prigge M."/>
            <person name="Rensing S.A."/>
            <person name="Riano-Pachon D.M."/>
            <person name="Roberts A.W."/>
            <person name="Sato Y."/>
            <person name="Scheller H.V."/>
            <person name="Schulz B."/>
            <person name="Schulz C."/>
            <person name="Shakirov E.V."/>
            <person name="Shibagaki N."/>
            <person name="Shinohara N."/>
            <person name="Shippen D.E."/>
            <person name="Soerensen I."/>
            <person name="Sotooka R."/>
            <person name="Sugimoto N."/>
            <person name="Sugita M."/>
            <person name="Sumikawa N."/>
            <person name="Tanurdzic M."/>
            <person name="Theissen G."/>
            <person name="Ulvskov P."/>
            <person name="Wakazuki S."/>
            <person name="Weng J.K."/>
            <person name="Willats W.W."/>
            <person name="Wipf D."/>
            <person name="Wolf P.G."/>
            <person name="Yang L."/>
            <person name="Zimmer A.D."/>
            <person name="Zhu Q."/>
            <person name="Mitros T."/>
            <person name="Hellsten U."/>
            <person name="Loque D."/>
            <person name="Otillar R."/>
            <person name="Salamov A."/>
            <person name="Schmutz J."/>
            <person name="Shapiro H."/>
            <person name="Lindquist E."/>
            <person name="Lucas S."/>
            <person name="Rokhsar D."/>
            <person name="Grigoriev I.V."/>
        </authorList>
    </citation>
    <scope>NUCLEOTIDE SEQUENCE [LARGE SCALE GENOMIC DNA]</scope>
</reference>
<protein>
    <recommendedName>
        <fullName evidence="11">Plant heme peroxidase family profile domain-containing protein</fullName>
    </recommendedName>
</protein>
<keyword evidence="2" id="KW-0575">Peroxidase</keyword>
<keyword evidence="6 8" id="KW-0408">Iron</keyword>
<dbReference type="FunFam" id="1.10.420.10:FF:000001">
    <property type="entry name" value="Peroxidase"/>
    <property type="match status" value="1"/>
</dbReference>
<dbReference type="PANTHER" id="PTHR31517">
    <property type="match status" value="1"/>
</dbReference>
<feature type="binding site" description="axial binding residue" evidence="8">
    <location>
        <position position="5"/>
    </location>
    <ligand>
        <name>heme b</name>
        <dbReference type="ChEBI" id="CHEBI:60344"/>
    </ligand>
    <ligandPart>
        <name>Fe</name>
        <dbReference type="ChEBI" id="CHEBI:18248"/>
    </ligandPart>
</feature>
<dbReference type="AlphaFoldDB" id="D8TCC3"/>
<keyword evidence="7 9" id="KW-1015">Disulfide bond</keyword>
<dbReference type="GO" id="GO:0020037">
    <property type="term" value="F:heme binding"/>
    <property type="evidence" value="ECO:0007669"/>
    <property type="project" value="InterPro"/>
</dbReference>
<dbReference type="Gene3D" id="1.10.520.10">
    <property type="match status" value="1"/>
</dbReference>
<evidence type="ECO:0000313" key="12">
    <source>
        <dbReference type="EMBL" id="EFJ05691.1"/>
    </source>
</evidence>
<keyword evidence="8" id="KW-0106">Calcium</keyword>
<evidence type="ECO:0000313" key="13">
    <source>
        <dbReference type="Proteomes" id="UP000001514"/>
    </source>
</evidence>
<evidence type="ECO:0000256" key="9">
    <source>
        <dbReference type="PIRSR" id="PIRSR600823-5"/>
    </source>
</evidence>
<gene>
    <name evidence="12" type="ORF">SELMODRAFT_136751</name>
</gene>
<dbReference type="SUPFAM" id="SSF48113">
    <property type="entry name" value="Heme-dependent peroxidases"/>
    <property type="match status" value="1"/>
</dbReference>
<feature type="domain" description="Plant heme peroxidase family profile" evidence="11">
    <location>
        <begin position="1"/>
        <end position="137"/>
    </location>
</feature>
<feature type="non-terminal residue" evidence="12">
    <location>
        <position position="1"/>
    </location>
</feature>
<dbReference type="EMBL" id="GL377716">
    <property type="protein sequence ID" value="EFJ05691.1"/>
    <property type="molecule type" value="Genomic_DNA"/>
</dbReference>
<proteinExistence type="inferred from homology"/>
<evidence type="ECO:0000256" key="1">
    <source>
        <dbReference type="ARBA" id="ARBA00000189"/>
    </source>
</evidence>
<keyword evidence="13" id="KW-1185">Reference proteome</keyword>
<accession>D8TCC3</accession>
<evidence type="ECO:0000256" key="10">
    <source>
        <dbReference type="RuleBase" id="RU004241"/>
    </source>
</evidence>
<name>D8TCC3_SELML</name>
<dbReference type="PRINTS" id="PR00461">
    <property type="entry name" value="PLPEROXIDASE"/>
</dbReference>
<evidence type="ECO:0000256" key="2">
    <source>
        <dbReference type="ARBA" id="ARBA00022559"/>
    </source>
</evidence>
<keyword evidence="5" id="KW-0560">Oxidoreductase</keyword>
<evidence type="ECO:0000256" key="3">
    <source>
        <dbReference type="ARBA" id="ARBA00022617"/>
    </source>
</evidence>
<keyword evidence="4 8" id="KW-0479">Metal-binding</keyword>
<dbReference type="InterPro" id="IPR000823">
    <property type="entry name" value="Peroxidase_pln"/>
</dbReference>
<comment type="catalytic activity">
    <reaction evidence="1">
        <text>2 a phenolic donor + H2O2 = 2 a phenolic radical donor + 2 H2O</text>
        <dbReference type="Rhea" id="RHEA:56136"/>
        <dbReference type="ChEBI" id="CHEBI:15377"/>
        <dbReference type="ChEBI" id="CHEBI:16240"/>
        <dbReference type="ChEBI" id="CHEBI:139520"/>
        <dbReference type="ChEBI" id="CHEBI:139521"/>
        <dbReference type="EC" id="1.11.1.7"/>
    </reaction>
</comment>
<dbReference type="InterPro" id="IPR010255">
    <property type="entry name" value="Haem_peroxidase_sf"/>
</dbReference>
<dbReference type="InterPro" id="IPR002016">
    <property type="entry name" value="Haem_peroxidase"/>
</dbReference>
<evidence type="ECO:0000256" key="8">
    <source>
        <dbReference type="PIRSR" id="PIRSR600823-3"/>
    </source>
</evidence>
<dbReference type="InParanoid" id="D8TCC3"/>
<feature type="binding site" evidence="8">
    <location>
        <position position="6"/>
    </location>
    <ligand>
        <name>Ca(2+)</name>
        <dbReference type="ChEBI" id="CHEBI:29108"/>
        <label>2</label>
    </ligand>
</feature>
<dbReference type="PANTHER" id="PTHR31517:SF84">
    <property type="entry name" value="PEROXIDASE"/>
    <property type="match status" value="1"/>
</dbReference>
<organism evidence="13">
    <name type="scientific">Selaginella moellendorffii</name>
    <name type="common">Spikemoss</name>
    <dbReference type="NCBI Taxonomy" id="88036"/>
    <lineage>
        <taxon>Eukaryota</taxon>
        <taxon>Viridiplantae</taxon>
        <taxon>Streptophyta</taxon>
        <taxon>Embryophyta</taxon>
        <taxon>Tracheophyta</taxon>
        <taxon>Lycopodiopsida</taxon>
        <taxon>Selaginellales</taxon>
        <taxon>Selaginellaceae</taxon>
        <taxon>Selaginella</taxon>
    </lineage>
</organism>
<feature type="binding site" evidence="8">
    <location>
        <position position="62"/>
    </location>
    <ligand>
        <name>Ca(2+)</name>
        <dbReference type="ChEBI" id="CHEBI:29108"/>
        <label>2</label>
    </ligand>
</feature>
<feature type="binding site" evidence="8">
    <location>
        <position position="70"/>
    </location>
    <ligand>
        <name>Ca(2+)</name>
        <dbReference type="ChEBI" id="CHEBI:29108"/>
        <label>2</label>
    </ligand>
</feature>
<comment type="similarity">
    <text evidence="10">Belongs to the peroxidase family.</text>
</comment>
<sequence length="137" mass="15941">LAGAHTVGTSKCSTFANGRFDRIYNFKNTSKPDETVNPEYWPYLRKKCPLGGDFTANTVEFDRGSQFNFDNWYFKSFEKRNGLLTSDQDLFESQFTSGLVKFYGNNPDKFAWDFGHSMIKMRNIGWKTRENGEIRIM</sequence>
<dbReference type="PROSITE" id="PS50873">
    <property type="entry name" value="PEROXIDASE_4"/>
    <property type="match status" value="1"/>
</dbReference>
<comment type="cofactor">
    <cofactor evidence="8">
        <name>Ca(2+)</name>
        <dbReference type="ChEBI" id="CHEBI:29108"/>
    </cofactor>
    <text evidence="8">Binds 2 calcium ions per subunit.</text>
</comment>
<dbReference type="HOGENOM" id="CLU_010543_7_1_1"/>
<comment type="cofactor">
    <cofactor evidence="8">
        <name>heme b</name>
        <dbReference type="ChEBI" id="CHEBI:60344"/>
    </cofactor>
    <text evidence="8">Binds 1 heme b (iron(II)-protoporphyrin IX) group per subunit.</text>
</comment>
<dbReference type="Gene3D" id="1.10.420.10">
    <property type="entry name" value="Peroxidase, domain 2"/>
    <property type="match status" value="1"/>
</dbReference>